<evidence type="ECO:0000313" key="2">
    <source>
        <dbReference type="Proteomes" id="UP000485058"/>
    </source>
</evidence>
<accession>A0A6A0AJT2</accession>
<feature type="non-terminal residue" evidence="1">
    <location>
        <position position="56"/>
    </location>
</feature>
<organism evidence="1 2">
    <name type="scientific">Haematococcus lacustris</name>
    <name type="common">Green alga</name>
    <name type="synonym">Haematococcus pluvialis</name>
    <dbReference type="NCBI Taxonomy" id="44745"/>
    <lineage>
        <taxon>Eukaryota</taxon>
        <taxon>Viridiplantae</taxon>
        <taxon>Chlorophyta</taxon>
        <taxon>core chlorophytes</taxon>
        <taxon>Chlorophyceae</taxon>
        <taxon>CS clade</taxon>
        <taxon>Chlamydomonadales</taxon>
        <taxon>Haematococcaceae</taxon>
        <taxon>Haematococcus</taxon>
    </lineage>
</organism>
<reference evidence="1 2" key="1">
    <citation type="submission" date="2020-02" db="EMBL/GenBank/DDBJ databases">
        <title>Draft genome sequence of Haematococcus lacustris strain NIES-144.</title>
        <authorList>
            <person name="Morimoto D."/>
            <person name="Nakagawa S."/>
            <person name="Yoshida T."/>
            <person name="Sawayama S."/>
        </authorList>
    </citation>
    <scope>NUCLEOTIDE SEQUENCE [LARGE SCALE GENOMIC DNA]</scope>
    <source>
        <strain evidence="1 2">NIES-144</strain>
    </source>
</reference>
<protein>
    <submittedName>
        <fullName evidence="1">Uncharacterized protein</fullName>
    </submittedName>
</protein>
<feature type="non-terminal residue" evidence="1">
    <location>
        <position position="1"/>
    </location>
</feature>
<comment type="caution">
    <text evidence="1">The sequence shown here is derived from an EMBL/GenBank/DDBJ whole genome shotgun (WGS) entry which is preliminary data.</text>
</comment>
<dbReference type="EMBL" id="BLLF01007972">
    <property type="protein sequence ID" value="GFH33200.1"/>
    <property type="molecule type" value="Genomic_DNA"/>
</dbReference>
<keyword evidence="2" id="KW-1185">Reference proteome</keyword>
<gene>
    <name evidence="1" type="ORF">HaLaN_32532</name>
</gene>
<evidence type="ECO:0000313" key="1">
    <source>
        <dbReference type="EMBL" id="GFH33200.1"/>
    </source>
</evidence>
<proteinExistence type="predicted"/>
<dbReference type="AlphaFoldDB" id="A0A6A0AJT2"/>
<name>A0A6A0AJT2_HAELA</name>
<dbReference type="Proteomes" id="UP000485058">
    <property type="component" value="Unassembled WGS sequence"/>
</dbReference>
<sequence>MSSTAKHSQCIRSSMRLTSIAVGPGDWDMSAALDIRCRRGMEKLPRIRYTALHRVH</sequence>